<evidence type="ECO:0000313" key="2">
    <source>
        <dbReference type="EMBL" id="SEG60134.1"/>
    </source>
</evidence>
<keyword evidence="2" id="KW-0808">Transferase</keyword>
<dbReference type="InterPro" id="IPR050508">
    <property type="entry name" value="Methyltransf_Superfamily"/>
</dbReference>
<dbReference type="Proteomes" id="UP000236743">
    <property type="component" value="Unassembled WGS sequence"/>
</dbReference>
<keyword evidence="3" id="KW-1185">Reference proteome</keyword>
<dbReference type="GO" id="GO:0008757">
    <property type="term" value="F:S-adenosylmethionine-dependent methyltransferase activity"/>
    <property type="evidence" value="ECO:0007669"/>
    <property type="project" value="InterPro"/>
</dbReference>
<gene>
    <name evidence="2" type="ORF">SAMN04488115_107235</name>
</gene>
<dbReference type="EMBL" id="FNUY01000007">
    <property type="protein sequence ID" value="SEG60134.1"/>
    <property type="molecule type" value="Genomic_DNA"/>
</dbReference>
<keyword evidence="2" id="KW-0830">Ubiquinone</keyword>
<organism evidence="2 3">
    <name type="scientific">Bosea lathyri</name>
    <dbReference type="NCBI Taxonomy" id="1036778"/>
    <lineage>
        <taxon>Bacteria</taxon>
        <taxon>Pseudomonadati</taxon>
        <taxon>Pseudomonadota</taxon>
        <taxon>Alphaproteobacteria</taxon>
        <taxon>Hyphomicrobiales</taxon>
        <taxon>Boseaceae</taxon>
        <taxon>Bosea</taxon>
    </lineage>
</organism>
<dbReference type="Gene3D" id="3.40.50.150">
    <property type="entry name" value="Vaccinia Virus protein VP39"/>
    <property type="match status" value="1"/>
</dbReference>
<accession>A0A1H6BHL5</accession>
<dbReference type="InterPro" id="IPR029063">
    <property type="entry name" value="SAM-dependent_MTases_sf"/>
</dbReference>
<dbReference type="GO" id="GO:0032259">
    <property type="term" value="P:methylation"/>
    <property type="evidence" value="ECO:0007669"/>
    <property type="project" value="UniProtKB-KW"/>
</dbReference>
<dbReference type="OrthoDB" id="9787738at2"/>
<dbReference type="PANTHER" id="PTHR42912:SF93">
    <property type="entry name" value="N6-ADENOSINE-METHYLTRANSFERASE TMT1A"/>
    <property type="match status" value="1"/>
</dbReference>
<keyword evidence="2" id="KW-0489">Methyltransferase</keyword>
<dbReference type="SUPFAM" id="SSF53335">
    <property type="entry name" value="S-adenosyl-L-methionine-dependent methyltransferases"/>
    <property type="match status" value="1"/>
</dbReference>
<dbReference type="RefSeq" id="WP_103873820.1">
    <property type="nucleotide sequence ID" value="NZ_FNUY01000007.1"/>
</dbReference>
<dbReference type="Pfam" id="PF08241">
    <property type="entry name" value="Methyltransf_11"/>
    <property type="match status" value="1"/>
</dbReference>
<evidence type="ECO:0000259" key="1">
    <source>
        <dbReference type="Pfam" id="PF08241"/>
    </source>
</evidence>
<dbReference type="PANTHER" id="PTHR42912">
    <property type="entry name" value="METHYLTRANSFERASE"/>
    <property type="match status" value="1"/>
</dbReference>
<dbReference type="AlphaFoldDB" id="A0A1H6BHL5"/>
<dbReference type="InterPro" id="IPR013216">
    <property type="entry name" value="Methyltransf_11"/>
</dbReference>
<dbReference type="CDD" id="cd02440">
    <property type="entry name" value="AdoMet_MTases"/>
    <property type="match status" value="1"/>
</dbReference>
<name>A0A1H6BHL5_9HYPH</name>
<reference evidence="2 3" key="1">
    <citation type="submission" date="2016-10" db="EMBL/GenBank/DDBJ databases">
        <authorList>
            <person name="de Groot N.N."/>
        </authorList>
    </citation>
    <scope>NUCLEOTIDE SEQUENCE [LARGE SCALE GENOMIC DNA]</scope>
    <source>
        <strain evidence="2 3">DSM 26656</strain>
    </source>
</reference>
<proteinExistence type="predicted"/>
<feature type="domain" description="Methyltransferase type 11" evidence="1">
    <location>
        <begin position="106"/>
        <end position="196"/>
    </location>
</feature>
<evidence type="ECO:0000313" key="3">
    <source>
        <dbReference type="Proteomes" id="UP000236743"/>
    </source>
</evidence>
<protein>
    <submittedName>
        <fullName evidence="2">Ubiquinone/menaquinone biosynthesis C-methylase UbiE</fullName>
    </submittedName>
</protein>
<sequence length="296" mass="32949">MSPANKHPGPPATIKNNWREIAAISRDTRAPDRIYAHYLLERELAARLMAAPASQRGEVYGAVYNELFARLSDHPQNTRNTEESQAITWQLSLLRNLVPAGARFAEIGAGDAKVSLGLCDLCSETVAFDVSDSVLSAGPKPANFRFEKIDGLHLPFPTGSFDFVYSNQLMEHLHPDDAIAQLSEIHRVLRSGGVYLCITPNRHTGPHDVSKYYDATPTGFHLKEYTYADLSRLFRDSGFSRTAAIWKKGRRHIVVPGWAGMVLETVFARLFRRGSGPVTQRVVRNIMGVNLIGYKT</sequence>